<dbReference type="AlphaFoldDB" id="A0A2A7MRB4"/>
<evidence type="ECO:0000259" key="1">
    <source>
        <dbReference type="Pfam" id="PF13683"/>
    </source>
</evidence>
<dbReference type="SUPFAM" id="SSF53098">
    <property type="entry name" value="Ribonuclease H-like"/>
    <property type="match status" value="1"/>
</dbReference>
<reference evidence="2 3" key="1">
    <citation type="submission" date="2017-10" db="EMBL/GenBank/DDBJ databases">
        <title>The new phylogeny of genus Mycobacterium.</title>
        <authorList>
            <person name="Tortoli E."/>
            <person name="Trovato A."/>
            <person name="Cirillo D.M."/>
        </authorList>
    </citation>
    <scope>NUCLEOTIDE SEQUENCE [LARGE SCALE GENOMIC DNA]</scope>
    <source>
        <strain evidence="2 3">CCUG37673</strain>
    </source>
</reference>
<dbReference type="InterPro" id="IPR001584">
    <property type="entry name" value="Integrase_cat-core"/>
</dbReference>
<keyword evidence="3" id="KW-1185">Reference proteome</keyword>
<dbReference type="InterPro" id="IPR012337">
    <property type="entry name" value="RNaseH-like_sf"/>
</dbReference>
<evidence type="ECO:0000313" key="3">
    <source>
        <dbReference type="Proteomes" id="UP000220914"/>
    </source>
</evidence>
<organism evidence="2 3">
    <name type="scientific">Mycolicibacterium agri</name>
    <name type="common">Mycobacterium agri</name>
    <dbReference type="NCBI Taxonomy" id="36811"/>
    <lineage>
        <taxon>Bacteria</taxon>
        <taxon>Bacillati</taxon>
        <taxon>Actinomycetota</taxon>
        <taxon>Actinomycetes</taxon>
        <taxon>Mycobacteriales</taxon>
        <taxon>Mycobacteriaceae</taxon>
        <taxon>Mycolicibacterium</taxon>
    </lineage>
</organism>
<proteinExistence type="predicted"/>
<dbReference type="Pfam" id="PF13683">
    <property type="entry name" value="rve_3"/>
    <property type="match status" value="1"/>
</dbReference>
<name>A0A2A7MRB4_MYCAG</name>
<protein>
    <recommendedName>
        <fullName evidence="1">Integrase catalytic domain-containing protein</fullName>
    </recommendedName>
</protein>
<feature type="domain" description="Integrase catalytic" evidence="1">
    <location>
        <begin position="2"/>
        <end position="42"/>
    </location>
</feature>
<dbReference type="Proteomes" id="UP000220914">
    <property type="component" value="Unassembled WGS sequence"/>
</dbReference>
<evidence type="ECO:0000313" key="2">
    <source>
        <dbReference type="EMBL" id="PEG34224.1"/>
    </source>
</evidence>
<dbReference type="EMBL" id="PDCP01000072">
    <property type="protein sequence ID" value="PEG34224.1"/>
    <property type="molecule type" value="Genomic_DNA"/>
</dbReference>
<gene>
    <name evidence="2" type="ORF">CQY20_26550</name>
</gene>
<comment type="caution">
    <text evidence="2">The sequence shown here is derived from an EMBL/GenBank/DDBJ whole genome shotgun (WGS) entry which is preliminary data.</text>
</comment>
<accession>A0A2A7MRB4</accession>
<dbReference type="GO" id="GO:0015074">
    <property type="term" value="P:DNA integration"/>
    <property type="evidence" value="ECO:0007669"/>
    <property type="project" value="InterPro"/>
</dbReference>
<sequence length="54" mass="6441">MADEWAFARHYRDERTRRSALPTWLHTYNHHRQHSAIGKVPPITRLTNLPGQYS</sequence>